<proteinExistence type="predicted"/>
<dbReference type="PANTHER" id="PTHR44329">
    <property type="entry name" value="SERINE/THREONINE-PROTEIN KINASE TNNI3K-RELATED"/>
    <property type="match status" value="1"/>
</dbReference>
<protein>
    <recommendedName>
        <fullName evidence="1">Protein kinase domain-containing protein</fullName>
    </recommendedName>
</protein>
<dbReference type="VEuPathDB" id="FungiDB:RhiirFUN_016162"/>
<dbReference type="GO" id="GO:0005524">
    <property type="term" value="F:ATP binding"/>
    <property type="evidence" value="ECO:0007669"/>
    <property type="project" value="InterPro"/>
</dbReference>
<dbReference type="InterPro" id="IPR000719">
    <property type="entry name" value="Prot_kinase_dom"/>
</dbReference>
<dbReference type="InterPro" id="IPR011009">
    <property type="entry name" value="Kinase-like_dom_sf"/>
</dbReference>
<dbReference type="HOGENOM" id="CLU_000288_7_34_1"/>
<accession>U9TTD9</accession>
<dbReference type="Gene3D" id="1.10.510.10">
    <property type="entry name" value="Transferase(Phosphotransferase) domain 1"/>
    <property type="match status" value="1"/>
</dbReference>
<dbReference type="PROSITE" id="PS50011">
    <property type="entry name" value="PROTEIN_KINASE_DOM"/>
    <property type="match status" value="1"/>
</dbReference>
<evidence type="ECO:0000259" key="1">
    <source>
        <dbReference type="PROSITE" id="PS50011"/>
    </source>
</evidence>
<name>U9TTD9_RHIID</name>
<feature type="domain" description="Protein kinase" evidence="1">
    <location>
        <begin position="94"/>
        <end position="362"/>
    </location>
</feature>
<dbReference type="GO" id="GO:0004674">
    <property type="term" value="F:protein serine/threonine kinase activity"/>
    <property type="evidence" value="ECO:0007669"/>
    <property type="project" value="TreeGrafter"/>
</dbReference>
<dbReference type="AlphaFoldDB" id="U9TTD9"/>
<sequence length="491" mass="57536">MDMNKNNETKEVSTETEFNKLNIDNIDNIDKKNCSYCDKPFNEKLWCKECDPRHKIEGWTSGNNDIDKFIKDTIYDARKFNFNSFVEWIPFDRFENVEQIGDEYSKIYSATWNDGQAIYTIQDDGSWRKLDPKPMKVALKRLNGSETITDENLNEIKMHWELYSRNNSFLEFYGISKDPETKEFFVVIQFANQRNLRYVLSNHFSTISWKEKINYLYGLAIDLKNLHEFGYYHKNVHSGNILQDDGDSYLSNFEYSEPSNKQESDNKICGVLSYIAPEVLIGESYTLSSDIYSFGVIMAEISSGKPPFYKRRHDANLASEICNGIRPEFGRGTPEVYKKLAYKCMNANSNQRPTANELHELLYFWRDSINFYDKKYPVVEKFGYKEKEINSIFKQANSVKLTNTNAYEKVPDVLYNSRVFTFNNLPKPINSSIIITYLNDDENKVRNYFITSGKRAPSDADFPFQLVHHEFPVRFSICYDNQQQMQAIKIL</sequence>
<reference evidence="2" key="1">
    <citation type="submission" date="2013-07" db="EMBL/GenBank/DDBJ databases">
        <title>The genome of an arbuscular mycorrhizal fungus provides insights into the evolution of the oldest plant symbiosis.</title>
        <authorList>
            <consortium name="DOE Joint Genome Institute"/>
            <person name="Tisserant E."/>
            <person name="Malbreil M."/>
            <person name="Kuo A."/>
            <person name="Kohler A."/>
            <person name="Symeonidi A."/>
            <person name="Balestrini R."/>
            <person name="Charron P."/>
            <person name="Duensing N."/>
            <person name="Frei-dit-Frey N."/>
            <person name="Gianinazzi-Pearson V."/>
            <person name="Gilbert B."/>
            <person name="Handa Y."/>
            <person name="Hijri M."/>
            <person name="Kaul R."/>
            <person name="Kawaguchi M."/>
            <person name="Krajinski F."/>
            <person name="Lammers P."/>
            <person name="Lapierre D."/>
            <person name="Masclaux F.G."/>
            <person name="Murat C."/>
            <person name="Morin E."/>
            <person name="Ndikumana S."/>
            <person name="Pagni M."/>
            <person name="Petitpierre D."/>
            <person name="Requena N."/>
            <person name="Rosikiewicz P."/>
            <person name="Riley R."/>
            <person name="Saito K."/>
            <person name="San Clemente H."/>
            <person name="Shapiro H."/>
            <person name="van Tuinen D."/>
            <person name="Becard G."/>
            <person name="Bonfante P."/>
            <person name="Paszkowski U."/>
            <person name="Shachar-Hill Y."/>
            <person name="Young J.P."/>
            <person name="Sanders I.R."/>
            <person name="Henrissat B."/>
            <person name="Rensing S.A."/>
            <person name="Grigoriev I.V."/>
            <person name="Corradi N."/>
            <person name="Roux C."/>
            <person name="Martin F."/>
        </authorList>
    </citation>
    <scope>NUCLEOTIDE SEQUENCE</scope>
    <source>
        <strain evidence="2">DAOM 197198</strain>
    </source>
</reference>
<gene>
    <name evidence="2" type="ORF">GLOINDRAFT_344</name>
</gene>
<dbReference type="Pfam" id="PF00069">
    <property type="entry name" value="Pkinase"/>
    <property type="match status" value="1"/>
</dbReference>
<evidence type="ECO:0000313" key="2">
    <source>
        <dbReference type="EMBL" id="ESA11454.1"/>
    </source>
</evidence>
<organism evidence="2">
    <name type="scientific">Rhizophagus irregularis (strain DAOM 181602 / DAOM 197198 / MUCL 43194)</name>
    <name type="common">Arbuscular mycorrhizal fungus</name>
    <name type="synonym">Glomus intraradices</name>
    <dbReference type="NCBI Taxonomy" id="747089"/>
    <lineage>
        <taxon>Eukaryota</taxon>
        <taxon>Fungi</taxon>
        <taxon>Fungi incertae sedis</taxon>
        <taxon>Mucoromycota</taxon>
        <taxon>Glomeromycotina</taxon>
        <taxon>Glomeromycetes</taxon>
        <taxon>Glomerales</taxon>
        <taxon>Glomeraceae</taxon>
        <taxon>Rhizophagus</taxon>
    </lineage>
</organism>
<dbReference type="SUPFAM" id="SSF56112">
    <property type="entry name" value="Protein kinase-like (PK-like)"/>
    <property type="match status" value="1"/>
</dbReference>
<dbReference type="EMBL" id="KI285978">
    <property type="protein sequence ID" value="ESA11454.1"/>
    <property type="molecule type" value="Genomic_DNA"/>
</dbReference>
<dbReference type="InterPro" id="IPR051681">
    <property type="entry name" value="Ser/Thr_Kinases-Pseudokinases"/>
</dbReference>